<accession>A0A0C3HM44</accession>
<dbReference type="InParanoid" id="A0A0C3HM44"/>
<reference evidence="4" key="2">
    <citation type="submission" date="2015-01" db="EMBL/GenBank/DDBJ databases">
        <title>Evolutionary Origins and Diversification of the Mycorrhizal Mutualists.</title>
        <authorList>
            <consortium name="DOE Joint Genome Institute"/>
            <consortium name="Mycorrhizal Genomics Consortium"/>
            <person name="Kohler A."/>
            <person name="Kuo A."/>
            <person name="Nagy L.G."/>
            <person name="Floudas D."/>
            <person name="Copeland A."/>
            <person name="Barry K.W."/>
            <person name="Cichocki N."/>
            <person name="Veneault-Fourrey C."/>
            <person name="LaButti K."/>
            <person name="Lindquist E.A."/>
            <person name="Lipzen A."/>
            <person name="Lundell T."/>
            <person name="Morin E."/>
            <person name="Murat C."/>
            <person name="Riley R."/>
            <person name="Ohm R."/>
            <person name="Sun H."/>
            <person name="Tunlid A."/>
            <person name="Henrissat B."/>
            <person name="Grigoriev I.V."/>
            <person name="Hibbett D.S."/>
            <person name="Martin F."/>
        </authorList>
    </citation>
    <scope>NUCLEOTIDE SEQUENCE [LARGE SCALE GENOMIC DNA]</scope>
    <source>
        <strain evidence="4">Zn</strain>
    </source>
</reference>
<dbReference type="HOGENOM" id="CLU_785498_0_0_1"/>
<dbReference type="AlphaFoldDB" id="A0A0C3HM44"/>
<name>A0A0C3HM44_OIDMZ</name>
<evidence type="ECO:0000259" key="2">
    <source>
        <dbReference type="Pfam" id="PF14040"/>
    </source>
</evidence>
<evidence type="ECO:0000313" key="3">
    <source>
        <dbReference type="EMBL" id="KIN03422.1"/>
    </source>
</evidence>
<feature type="region of interest" description="Disordered" evidence="1">
    <location>
        <begin position="54"/>
        <end position="78"/>
    </location>
</feature>
<reference evidence="3 4" key="1">
    <citation type="submission" date="2014-04" db="EMBL/GenBank/DDBJ databases">
        <authorList>
            <consortium name="DOE Joint Genome Institute"/>
            <person name="Kuo A."/>
            <person name="Martino E."/>
            <person name="Perotto S."/>
            <person name="Kohler A."/>
            <person name="Nagy L.G."/>
            <person name="Floudas D."/>
            <person name="Copeland A."/>
            <person name="Barry K.W."/>
            <person name="Cichocki N."/>
            <person name="Veneault-Fourrey C."/>
            <person name="LaButti K."/>
            <person name="Lindquist E.A."/>
            <person name="Lipzen A."/>
            <person name="Lundell T."/>
            <person name="Morin E."/>
            <person name="Murat C."/>
            <person name="Sun H."/>
            <person name="Tunlid A."/>
            <person name="Henrissat B."/>
            <person name="Grigoriev I.V."/>
            <person name="Hibbett D.S."/>
            <person name="Martin F."/>
            <person name="Nordberg H.P."/>
            <person name="Cantor M.N."/>
            <person name="Hua S.X."/>
        </authorList>
    </citation>
    <scope>NUCLEOTIDE SEQUENCE [LARGE SCALE GENOMIC DNA]</scope>
    <source>
        <strain evidence="3 4">Zn</strain>
    </source>
</reference>
<gene>
    <name evidence="3" type="ORF">OIDMADRAFT_51385</name>
</gene>
<evidence type="ECO:0000256" key="1">
    <source>
        <dbReference type="SAM" id="MobiDB-lite"/>
    </source>
</evidence>
<evidence type="ECO:0000313" key="4">
    <source>
        <dbReference type="Proteomes" id="UP000054321"/>
    </source>
</evidence>
<sequence>MLRKWTLPKNLSIILSLNFIFNFYLDPKPKFCRGLGIRKHLAIGEHVDELFSDRDSDSHKSVHNRSLQHELPNTSRSGRTAVPVADKLHPSMRLRQAKNQIPAGLDDDEDILKYNGWGPKNRVTTAANKATSPRTYQCDEYPPAQFNQLGNVQSALCIEWYQNSGTQAPLLSNLVNICKLQKGQKVLYRVAGGCPSIQVKREEDDNVKQSPPLRPRADSSTITLSGTNATLRNPNGDGSLTYIAVDLGALQDGHYNLGVSLGGSVDNVTVLDSDGNTYANVDAPSGTTVQFTFDVSNNGSYVPFVLIAYTENAVNVSYAGNATVVASPTATNSGVRIASGVSLIIGLIIAIVL</sequence>
<dbReference type="Pfam" id="PF14040">
    <property type="entry name" value="DNase_NucA_NucB"/>
    <property type="match status" value="1"/>
</dbReference>
<proteinExistence type="predicted"/>
<dbReference type="STRING" id="913774.A0A0C3HM44"/>
<feature type="domain" description="Deoxyribonuclease NucA/NucB" evidence="2">
    <location>
        <begin position="120"/>
        <end position="185"/>
    </location>
</feature>
<protein>
    <recommendedName>
        <fullName evidence="2">Deoxyribonuclease NucA/NucB domain-containing protein</fullName>
    </recommendedName>
</protein>
<keyword evidence="4" id="KW-1185">Reference proteome</keyword>
<organism evidence="3 4">
    <name type="scientific">Oidiodendron maius (strain Zn)</name>
    <dbReference type="NCBI Taxonomy" id="913774"/>
    <lineage>
        <taxon>Eukaryota</taxon>
        <taxon>Fungi</taxon>
        <taxon>Dikarya</taxon>
        <taxon>Ascomycota</taxon>
        <taxon>Pezizomycotina</taxon>
        <taxon>Leotiomycetes</taxon>
        <taxon>Leotiomycetes incertae sedis</taxon>
        <taxon>Myxotrichaceae</taxon>
        <taxon>Oidiodendron</taxon>
    </lineage>
</organism>
<dbReference type="Proteomes" id="UP000054321">
    <property type="component" value="Unassembled WGS sequence"/>
</dbReference>
<dbReference type="OrthoDB" id="4440199at2759"/>
<dbReference type="InterPro" id="IPR029476">
    <property type="entry name" value="DNase_NucA_NucB"/>
</dbReference>
<dbReference type="EMBL" id="KN832873">
    <property type="protein sequence ID" value="KIN03422.1"/>
    <property type="molecule type" value="Genomic_DNA"/>
</dbReference>